<evidence type="ECO:0000313" key="4">
    <source>
        <dbReference type="Proteomes" id="UP000241203"/>
    </source>
</evidence>
<gene>
    <name evidence="2" type="ORF">CLV49_1663</name>
    <name evidence="3" type="ORF">ELQ93_10885</name>
</gene>
<reference evidence="3 5" key="2">
    <citation type="submission" date="2018-12" db="EMBL/GenBank/DDBJ databases">
        <authorList>
            <person name="hu s."/>
            <person name="Xu Y."/>
            <person name="Xu B."/>
            <person name="Li F."/>
        </authorList>
    </citation>
    <scope>NUCLEOTIDE SEQUENCE [LARGE SCALE GENOMIC DNA]</scope>
    <source>
        <strain evidence="3 5">KSW2-17</strain>
    </source>
</reference>
<evidence type="ECO:0000313" key="3">
    <source>
        <dbReference type="EMBL" id="RUQ87389.1"/>
    </source>
</evidence>
<dbReference type="SUPFAM" id="SSF52540">
    <property type="entry name" value="P-loop containing nucleoside triphosphate hydrolases"/>
    <property type="match status" value="1"/>
</dbReference>
<keyword evidence="2" id="KW-0418">Kinase</keyword>
<dbReference type="Proteomes" id="UP000268291">
    <property type="component" value="Unassembled WGS sequence"/>
</dbReference>
<dbReference type="Gene3D" id="3.40.50.300">
    <property type="entry name" value="P-loop containing nucleotide triphosphate hydrolases"/>
    <property type="match status" value="1"/>
</dbReference>
<name>A0A2P8GVQ4_9MICO</name>
<accession>A0A2P8GVQ4</accession>
<keyword evidence="5" id="KW-1185">Reference proteome</keyword>
<dbReference type="Pfam" id="PF13238">
    <property type="entry name" value="AAA_18"/>
    <property type="match status" value="1"/>
</dbReference>
<evidence type="ECO:0000256" key="1">
    <source>
        <dbReference type="SAM" id="MobiDB-lite"/>
    </source>
</evidence>
<dbReference type="RefSeq" id="WP_106563117.1">
    <property type="nucleotide sequence ID" value="NZ_PYAU01000001.1"/>
</dbReference>
<organism evidence="2 4">
    <name type="scientific">Labedella gwakjiensis</name>
    <dbReference type="NCBI Taxonomy" id="390269"/>
    <lineage>
        <taxon>Bacteria</taxon>
        <taxon>Bacillati</taxon>
        <taxon>Actinomycetota</taxon>
        <taxon>Actinomycetes</taxon>
        <taxon>Micrococcales</taxon>
        <taxon>Microbacteriaceae</taxon>
        <taxon>Labedella</taxon>
    </lineage>
</organism>
<sequence length="172" mass="18191">MRTELLLIGGASGVGKTTAALALHEHLKREHVMHAVIEGDYLDLAEPAPHEHFSAAGLAERNLAAVWGNYRELGYRRLVLTNTVSVLFAADLAAAMGDEPRVTAVLLRADVSAVAARLAGRPESIDAEADSEASARSGSHLDGAAGNDVHRLDTDGLSPDQVADRLRAIVGW</sequence>
<reference evidence="2 4" key="1">
    <citation type="submission" date="2018-03" db="EMBL/GenBank/DDBJ databases">
        <title>Genomic Encyclopedia of Archaeal and Bacterial Type Strains, Phase II (KMG-II): from individual species to whole genera.</title>
        <authorList>
            <person name="Goeker M."/>
        </authorList>
    </citation>
    <scope>NUCLEOTIDE SEQUENCE [LARGE SCALE GENOMIC DNA]</scope>
    <source>
        <strain evidence="2 4">DSM 21548</strain>
    </source>
</reference>
<dbReference type="EMBL" id="RZGY01000001">
    <property type="protein sequence ID" value="RUQ87389.1"/>
    <property type="molecule type" value="Genomic_DNA"/>
</dbReference>
<proteinExistence type="predicted"/>
<dbReference type="AlphaFoldDB" id="A0A2P8GVQ4"/>
<protein>
    <submittedName>
        <fullName evidence="3">ATPase</fullName>
    </submittedName>
    <submittedName>
        <fullName evidence="2">Broad-specificity NMP kinase</fullName>
    </submittedName>
</protein>
<feature type="region of interest" description="Disordered" evidence="1">
    <location>
        <begin position="125"/>
        <end position="156"/>
    </location>
</feature>
<comment type="caution">
    <text evidence="2">The sequence shown here is derived from an EMBL/GenBank/DDBJ whole genome shotgun (WGS) entry which is preliminary data.</text>
</comment>
<dbReference type="InterPro" id="IPR027417">
    <property type="entry name" value="P-loop_NTPase"/>
</dbReference>
<keyword evidence="2" id="KW-0808">Transferase</keyword>
<dbReference type="GO" id="GO:0016301">
    <property type="term" value="F:kinase activity"/>
    <property type="evidence" value="ECO:0007669"/>
    <property type="project" value="UniProtKB-KW"/>
</dbReference>
<dbReference type="Proteomes" id="UP000241203">
    <property type="component" value="Unassembled WGS sequence"/>
</dbReference>
<dbReference type="EMBL" id="PYAU01000001">
    <property type="protein sequence ID" value="PSL38051.1"/>
    <property type="molecule type" value="Genomic_DNA"/>
</dbReference>
<evidence type="ECO:0000313" key="5">
    <source>
        <dbReference type="Proteomes" id="UP000268291"/>
    </source>
</evidence>
<evidence type="ECO:0000313" key="2">
    <source>
        <dbReference type="EMBL" id="PSL38051.1"/>
    </source>
</evidence>
<dbReference type="OrthoDB" id="7889077at2"/>